<keyword evidence="4" id="KW-1185">Reference proteome</keyword>
<dbReference type="RefSeq" id="WP_158665615.1">
    <property type="nucleotide sequence ID" value="NZ_CP026923.1"/>
</dbReference>
<keyword evidence="1" id="KW-0812">Transmembrane</keyword>
<organism evidence="3 4">
    <name type="scientific">Pontimonas salivibrio</name>
    <dbReference type="NCBI Taxonomy" id="1159327"/>
    <lineage>
        <taxon>Bacteria</taxon>
        <taxon>Bacillati</taxon>
        <taxon>Actinomycetota</taxon>
        <taxon>Actinomycetes</taxon>
        <taxon>Micrococcales</taxon>
        <taxon>Microbacteriaceae</taxon>
        <taxon>Pontimonas</taxon>
    </lineage>
</organism>
<dbReference type="AlphaFoldDB" id="A0A2L2BSQ9"/>
<keyword evidence="3" id="KW-0378">Hydrolase</keyword>
<dbReference type="PANTHER" id="PTHR39430">
    <property type="entry name" value="MEMBRANE-ASSOCIATED PROTEASE-RELATED"/>
    <property type="match status" value="1"/>
</dbReference>
<feature type="transmembrane region" description="Helical" evidence="1">
    <location>
        <begin position="271"/>
        <end position="292"/>
    </location>
</feature>
<feature type="transmembrane region" description="Helical" evidence="1">
    <location>
        <begin position="20"/>
        <end position="46"/>
    </location>
</feature>
<feature type="transmembrane region" description="Helical" evidence="1">
    <location>
        <begin position="66"/>
        <end position="90"/>
    </location>
</feature>
<evidence type="ECO:0000259" key="2">
    <source>
        <dbReference type="Pfam" id="PF02517"/>
    </source>
</evidence>
<protein>
    <submittedName>
        <fullName evidence="3">CAAX protease</fullName>
    </submittedName>
</protein>
<feature type="transmembrane region" description="Helical" evidence="1">
    <location>
        <begin position="205"/>
        <end position="226"/>
    </location>
</feature>
<feature type="transmembrane region" description="Helical" evidence="1">
    <location>
        <begin position="233"/>
        <end position="251"/>
    </location>
</feature>
<keyword evidence="1" id="KW-1133">Transmembrane helix</keyword>
<reference evidence="3 4" key="1">
    <citation type="submission" date="2018-02" db="EMBL/GenBank/DDBJ databases">
        <title>Complete genome of the streamlined marine actinobacterium Pontimonas salivibrio CL-TW6 adapted to coastal planktonic lifestype.</title>
        <authorList>
            <person name="Cho B.C."/>
            <person name="Hardies S.C."/>
            <person name="Jang G.I."/>
            <person name="Hwang C.Y."/>
        </authorList>
    </citation>
    <scope>NUCLEOTIDE SEQUENCE [LARGE SCALE GENOMIC DNA]</scope>
    <source>
        <strain evidence="3 4">CL-TW6</strain>
    </source>
</reference>
<dbReference type="GO" id="GO:0080120">
    <property type="term" value="P:CAAX-box protein maturation"/>
    <property type="evidence" value="ECO:0007669"/>
    <property type="project" value="UniProtKB-ARBA"/>
</dbReference>
<dbReference type="Proteomes" id="UP000243077">
    <property type="component" value="Chromosome"/>
</dbReference>
<name>A0A2L2BSQ9_9MICO</name>
<feature type="transmembrane region" description="Helical" evidence="1">
    <location>
        <begin position="145"/>
        <end position="167"/>
    </location>
</feature>
<dbReference type="InterPro" id="IPR003675">
    <property type="entry name" value="Rce1/LyrA-like_dom"/>
</dbReference>
<evidence type="ECO:0000313" key="3">
    <source>
        <dbReference type="EMBL" id="AVG24652.1"/>
    </source>
</evidence>
<feature type="transmembrane region" description="Helical" evidence="1">
    <location>
        <begin position="179"/>
        <end position="199"/>
    </location>
</feature>
<keyword evidence="3" id="KW-0645">Protease</keyword>
<keyword evidence="1" id="KW-0472">Membrane</keyword>
<evidence type="ECO:0000313" key="4">
    <source>
        <dbReference type="Proteomes" id="UP000243077"/>
    </source>
</evidence>
<evidence type="ECO:0000256" key="1">
    <source>
        <dbReference type="SAM" id="Phobius"/>
    </source>
</evidence>
<accession>A0A2L2BSQ9</accession>
<dbReference type="GO" id="GO:0004175">
    <property type="term" value="F:endopeptidase activity"/>
    <property type="evidence" value="ECO:0007669"/>
    <property type="project" value="UniProtKB-ARBA"/>
</dbReference>
<dbReference type="KEGG" id="psai:C3B54_111723"/>
<dbReference type="Pfam" id="PF02517">
    <property type="entry name" value="Rce1-like"/>
    <property type="match status" value="1"/>
</dbReference>
<feature type="domain" description="CAAX prenyl protease 2/Lysostaphin resistance protein A-like" evidence="2">
    <location>
        <begin position="149"/>
        <end position="244"/>
    </location>
</feature>
<proteinExistence type="predicted"/>
<dbReference type="EMBL" id="CP026923">
    <property type="protein sequence ID" value="AVG24652.1"/>
    <property type="molecule type" value="Genomic_DNA"/>
</dbReference>
<dbReference type="GO" id="GO:0006508">
    <property type="term" value="P:proteolysis"/>
    <property type="evidence" value="ECO:0007669"/>
    <property type="project" value="UniProtKB-KW"/>
</dbReference>
<gene>
    <name evidence="3" type="ORF">C3B54_111723</name>
</gene>
<dbReference type="OrthoDB" id="2680086at2"/>
<sequence>MPLPLKDRFTTPNRRPRWRWWVGTLVILAFWFVGGTILSLVVLPWTGVDLEGFFVEGDMFTSFPSWGFLLFALVSFIPLLLGVLVSYRLILGVKLRRLFASGVPFRMWRVGWGALVWIAIMAGPAIVAVVLSPEQFQTNFDWQAFLPYAVIALLLLPIQTTAEEVFFRGWLIQGLSQRYSNIWLLSLASGLLFALPHLANPEAAGALLPAMVGYGMVGFALAWVTVRDRSLEIAIGAHAANNLFAALVVGYEGGALPAEAPLVSSGEVDWAIDNLLSILLIPLFIVLSRWGYTKRQAPKALNASQ</sequence>
<feature type="transmembrane region" description="Helical" evidence="1">
    <location>
        <begin position="110"/>
        <end position="133"/>
    </location>
</feature>
<dbReference type="PANTHER" id="PTHR39430:SF1">
    <property type="entry name" value="PROTEASE"/>
    <property type="match status" value="1"/>
</dbReference>